<reference evidence="1" key="1">
    <citation type="submission" date="2021-05" db="EMBL/GenBank/DDBJ databases">
        <authorList>
            <person name="Alioto T."/>
            <person name="Alioto T."/>
            <person name="Gomez Garrido J."/>
        </authorList>
    </citation>
    <scope>NUCLEOTIDE SEQUENCE</scope>
</reference>
<name>A0A8D8KHY2_CULPI</name>
<proteinExistence type="predicted"/>
<accession>A0A8D8KHY2</accession>
<dbReference type="EMBL" id="HBUE01320746">
    <property type="protein sequence ID" value="CAG6587987.1"/>
    <property type="molecule type" value="Transcribed_RNA"/>
</dbReference>
<dbReference type="EMBL" id="HBUE01214233">
    <property type="protein sequence ID" value="CAG6535997.1"/>
    <property type="molecule type" value="Transcribed_RNA"/>
</dbReference>
<sequence length="104" mass="11541">MNSVPQRHQQSLRRFINGMNPCKYRTLRAPCYDDSDSRNSGLPVPDLPQILNSLVEMKLMAYQTKPAELYLPRPELGWSIDGCAHLLAGGKLSVARNSEAAVTA</sequence>
<protein>
    <submittedName>
        <fullName evidence="1">(northern house mosquito) hypothetical protein</fullName>
    </submittedName>
</protein>
<evidence type="ECO:0000313" key="1">
    <source>
        <dbReference type="EMBL" id="CAG6587987.1"/>
    </source>
</evidence>
<organism evidence="1">
    <name type="scientific">Culex pipiens</name>
    <name type="common">House mosquito</name>
    <dbReference type="NCBI Taxonomy" id="7175"/>
    <lineage>
        <taxon>Eukaryota</taxon>
        <taxon>Metazoa</taxon>
        <taxon>Ecdysozoa</taxon>
        <taxon>Arthropoda</taxon>
        <taxon>Hexapoda</taxon>
        <taxon>Insecta</taxon>
        <taxon>Pterygota</taxon>
        <taxon>Neoptera</taxon>
        <taxon>Endopterygota</taxon>
        <taxon>Diptera</taxon>
        <taxon>Nematocera</taxon>
        <taxon>Culicoidea</taxon>
        <taxon>Culicidae</taxon>
        <taxon>Culicinae</taxon>
        <taxon>Culicini</taxon>
        <taxon>Culex</taxon>
        <taxon>Culex</taxon>
    </lineage>
</organism>
<dbReference type="AlphaFoldDB" id="A0A8D8KHY2"/>